<feature type="transmembrane region" description="Helical" evidence="1">
    <location>
        <begin position="7"/>
        <end position="28"/>
    </location>
</feature>
<accession>A0A1G1W9Y0</accession>
<name>A0A1G1W9Y0_9BACT</name>
<dbReference type="SMART" id="SM00287">
    <property type="entry name" value="SH3b"/>
    <property type="match status" value="1"/>
</dbReference>
<reference evidence="3 4" key="1">
    <citation type="journal article" date="2016" name="Nat. Commun.">
        <title>Thousands of microbial genomes shed light on interconnected biogeochemical processes in an aquifer system.</title>
        <authorList>
            <person name="Anantharaman K."/>
            <person name="Brown C.T."/>
            <person name="Hug L.A."/>
            <person name="Sharon I."/>
            <person name="Castelle C.J."/>
            <person name="Probst A.J."/>
            <person name="Thomas B.C."/>
            <person name="Singh A."/>
            <person name="Wilkins M.J."/>
            <person name="Karaoz U."/>
            <person name="Brodie E.L."/>
            <person name="Williams K.H."/>
            <person name="Hubbard S.S."/>
            <person name="Banfield J.F."/>
        </authorList>
    </citation>
    <scope>NUCLEOTIDE SEQUENCE [LARGE SCALE GENOMIC DNA]</scope>
</reference>
<dbReference type="STRING" id="1802593.A2172_02735"/>
<dbReference type="Pfam" id="PF08308">
    <property type="entry name" value="PEGA"/>
    <property type="match status" value="2"/>
</dbReference>
<comment type="caution">
    <text evidence="3">The sequence shown here is derived from an EMBL/GenBank/DDBJ whole genome shotgun (WGS) entry which is preliminary data.</text>
</comment>
<dbReference type="Proteomes" id="UP000176631">
    <property type="component" value="Unassembled WGS sequence"/>
</dbReference>
<keyword evidence="1" id="KW-0812">Transmembrane</keyword>
<evidence type="ECO:0000259" key="2">
    <source>
        <dbReference type="PROSITE" id="PS51781"/>
    </source>
</evidence>
<evidence type="ECO:0000256" key="1">
    <source>
        <dbReference type="SAM" id="Phobius"/>
    </source>
</evidence>
<dbReference type="InterPro" id="IPR003646">
    <property type="entry name" value="SH3-like_bac-type"/>
</dbReference>
<evidence type="ECO:0000313" key="3">
    <source>
        <dbReference type="EMBL" id="OGY24506.1"/>
    </source>
</evidence>
<proteinExistence type="predicted"/>
<evidence type="ECO:0000313" key="4">
    <source>
        <dbReference type="Proteomes" id="UP000176631"/>
    </source>
</evidence>
<dbReference type="EMBL" id="MHCP01000007">
    <property type="protein sequence ID" value="OGY24506.1"/>
    <property type="molecule type" value="Genomic_DNA"/>
</dbReference>
<protein>
    <recommendedName>
        <fullName evidence="2">SH3b domain-containing protein</fullName>
    </recommendedName>
</protein>
<dbReference type="Pfam" id="PF08239">
    <property type="entry name" value="SH3_3"/>
    <property type="match status" value="1"/>
</dbReference>
<feature type="domain" description="SH3b" evidence="2">
    <location>
        <begin position="302"/>
        <end position="364"/>
    </location>
</feature>
<keyword evidence="1" id="KW-1133">Transmembrane helix</keyword>
<dbReference type="AlphaFoldDB" id="A0A1G1W9Y0"/>
<dbReference type="PROSITE" id="PS51781">
    <property type="entry name" value="SH3B"/>
    <property type="match status" value="1"/>
</dbReference>
<sequence>MGRLKIILSILITFGLLLLVWVYVIPFFNSGSSFLKITTSKNKANVYLDDKLVGKTPYLGEKLRSGERDLLLETKLPSPFNKRVSFATNITLIPQALTAVNYEFGPNEMFSSGDIRSFRIGNGLTIISNPGSSDIWLDGENVGKSPVSIKPSRGIHKLKVSKNGFFTREIEINIEKEYRLILEVYLSYNPFGEIIQLGETAVELYYLSSDNKPLLNSPSLWAEGVYHFENKIEKDFDLLIDKEGKTYFKNKTATEEKLKNSLQIIVGYLGAKKETQLSTKADAALTNIKNQIGLKIETPLSQVEILPTPTGILNVRSGPGLNYSAVAKVKPGEKYELIEEKADWFKIRVSGIEGWVSSQYAKKL</sequence>
<organism evidence="3 4">
    <name type="scientific">Candidatus Woykebacteria bacterium RBG_13_40_15</name>
    <dbReference type="NCBI Taxonomy" id="1802593"/>
    <lineage>
        <taxon>Bacteria</taxon>
        <taxon>Candidatus Woykeibacteriota</taxon>
    </lineage>
</organism>
<dbReference type="Gene3D" id="2.30.30.40">
    <property type="entry name" value="SH3 Domains"/>
    <property type="match status" value="1"/>
</dbReference>
<dbReference type="InterPro" id="IPR013229">
    <property type="entry name" value="PEGA"/>
</dbReference>
<keyword evidence="1" id="KW-0472">Membrane</keyword>
<gene>
    <name evidence="3" type="ORF">A2172_02735</name>
</gene>